<sequence length="484" mass="54283">MSVKKLKHLEIQTEHEADKLLIEKVIASGQEHVFRWWNALTENEQKKLLSQLKLIDFALIQDLIDKYVKENKHTSQKTATLKPPGIIPIPQNDLQKTRAIEAKGIGEKAIKSGSVAVVTVAGGLGTRLGADRPKGTLPISPIMGKSIFQLHAEKIQAIMKRCETTLPWYIMTSINNDEMTREFFEENRYFGLNTDNVSFFTQGELPVIDLQGKLLMDSKSSIVTNPNGHGGTLFALKEKGILSNMKERGIKHVFYHQVDNVLIKIADPIYLGYHISEGAKMSPKAVQKINPEEKVGIIGIRDGHLDTIEYSELSDEDKYARNPDGTLRFGMGSPAIYLLDVDFVERINESNVKLPYHKAVKKAPYIDENGGKVKPIKNNAIKFEMFIFDALELAKKSIIMEIIREDEFSPIKNDKGESSPDTARQNMINLFGRWLKGAGIEIPTDEDGNVKGVIEISPLYALDAEELKSKVNKDLVFNGELNLQ</sequence>
<dbReference type="CDD" id="cd04193">
    <property type="entry name" value="UDPGlcNAc_PPase"/>
    <property type="match status" value="1"/>
</dbReference>
<reference evidence="4 5" key="1">
    <citation type="submission" date="2016-07" db="EMBL/GenBank/DDBJ databases">
        <title>Draft genome of Scalindua rubra, obtained from a brine-seawater interface in the Red Sea, sheds light on salt adaptation in anammox bacteria.</title>
        <authorList>
            <person name="Speth D.R."/>
            <person name="Lagkouvardos I."/>
            <person name="Wang Y."/>
            <person name="Qian P.-Y."/>
            <person name="Dutilh B.E."/>
            <person name="Jetten M.S."/>
        </authorList>
    </citation>
    <scope>NUCLEOTIDE SEQUENCE [LARGE SCALE GENOMIC DNA]</scope>
    <source>
        <strain evidence="4">BSI-1</strain>
    </source>
</reference>
<evidence type="ECO:0000313" key="5">
    <source>
        <dbReference type="Proteomes" id="UP000094056"/>
    </source>
</evidence>
<dbReference type="GO" id="GO:0070569">
    <property type="term" value="F:uridylyltransferase activity"/>
    <property type="evidence" value="ECO:0007669"/>
    <property type="project" value="InterPro"/>
</dbReference>
<accession>A0A1E3X5Y5</accession>
<evidence type="ECO:0000256" key="2">
    <source>
        <dbReference type="ARBA" id="ARBA00022679"/>
    </source>
</evidence>
<gene>
    <name evidence="4" type="ORF">SCARUB_03857</name>
</gene>
<name>A0A1E3X5Y5_9BACT</name>
<dbReference type="SUPFAM" id="SSF53448">
    <property type="entry name" value="Nucleotide-diphospho-sugar transferases"/>
    <property type="match status" value="1"/>
</dbReference>
<dbReference type="InterPro" id="IPR029044">
    <property type="entry name" value="Nucleotide-diphossugar_trans"/>
</dbReference>
<keyword evidence="2" id="KW-0808">Transferase</keyword>
<comment type="similarity">
    <text evidence="1">Belongs to the UDPGP type 1 family.</text>
</comment>
<comment type="caution">
    <text evidence="4">The sequence shown here is derived from an EMBL/GenBank/DDBJ whole genome shotgun (WGS) entry which is preliminary data.</text>
</comment>
<dbReference type="InterPro" id="IPR002618">
    <property type="entry name" value="UDPGP_fam"/>
</dbReference>
<dbReference type="PANTHER" id="PTHR11952:SF2">
    <property type="entry name" value="LD24639P"/>
    <property type="match status" value="1"/>
</dbReference>
<dbReference type="AlphaFoldDB" id="A0A1E3X5Y5"/>
<protein>
    <submittedName>
        <fullName evidence="4">UDP-N-acetylglucosamine pyrophosphorylase</fullName>
    </submittedName>
</protein>
<dbReference type="PANTHER" id="PTHR11952">
    <property type="entry name" value="UDP- GLUCOSE PYROPHOSPHORYLASE"/>
    <property type="match status" value="1"/>
</dbReference>
<dbReference type="EMBL" id="MAYW01000151">
    <property type="protein sequence ID" value="ODS31025.1"/>
    <property type="molecule type" value="Genomic_DNA"/>
</dbReference>
<proteinExistence type="inferred from homology"/>
<evidence type="ECO:0000256" key="3">
    <source>
        <dbReference type="ARBA" id="ARBA00022695"/>
    </source>
</evidence>
<dbReference type="InterPro" id="IPR039741">
    <property type="entry name" value="UDP-sugar_pyrophosphorylase"/>
</dbReference>
<dbReference type="Proteomes" id="UP000094056">
    <property type="component" value="Unassembled WGS sequence"/>
</dbReference>
<keyword evidence="3" id="KW-0548">Nucleotidyltransferase</keyword>
<dbReference type="Pfam" id="PF01704">
    <property type="entry name" value="UDPGP"/>
    <property type="match status" value="1"/>
</dbReference>
<evidence type="ECO:0000256" key="1">
    <source>
        <dbReference type="ARBA" id="ARBA00010401"/>
    </source>
</evidence>
<evidence type="ECO:0000313" key="4">
    <source>
        <dbReference type="EMBL" id="ODS31025.1"/>
    </source>
</evidence>
<organism evidence="4 5">
    <name type="scientific">Candidatus Scalindua rubra</name>
    <dbReference type="NCBI Taxonomy" id="1872076"/>
    <lineage>
        <taxon>Bacteria</taxon>
        <taxon>Pseudomonadati</taxon>
        <taxon>Planctomycetota</taxon>
        <taxon>Candidatus Brocadiia</taxon>
        <taxon>Candidatus Brocadiales</taxon>
        <taxon>Candidatus Scalinduaceae</taxon>
        <taxon>Candidatus Scalindua</taxon>
    </lineage>
</organism>
<dbReference type="Gene3D" id="3.90.550.10">
    <property type="entry name" value="Spore Coat Polysaccharide Biosynthesis Protein SpsA, Chain A"/>
    <property type="match status" value="1"/>
</dbReference>